<accession>A0A286BWH1</accession>
<dbReference type="Proteomes" id="UP000219271">
    <property type="component" value="Unassembled WGS sequence"/>
</dbReference>
<sequence length="63" mass="7088">MSPCRQPEEGHFVWAITQRHPIARLCQQRHNAFTGAAIGSPPTKKANDNGFINRNSSLDGDWR</sequence>
<reference evidence="3" key="1">
    <citation type="submission" date="2017-09" db="EMBL/GenBank/DDBJ databases">
        <authorList>
            <person name="Varghese N."/>
            <person name="Submissions S."/>
        </authorList>
    </citation>
    <scope>NUCLEOTIDE SEQUENCE [LARGE SCALE GENOMIC DNA]</scope>
    <source>
        <strain evidence="3">JKS000234</strain>
    </source>
</reference>
<evidence type="ECO:0000256" key="1">
    <source>
        <dbReference type="SAM" id="MobiDB-lite"/>
    </source>
</evidence>
<dbReference type="AlphaFoldDB" id="A0A286BWH1"/>
<feature type="compositionally biased region" description="Polar residues" evidence="1">
    <location>
        <begin position="50"/>
        <end position="63"/>
    </location>
</feature>
<evidence type="ECO:0000313" key="3">
    <source>
        <dbReference type="Proteomes" id="UP000219271"/>
    </source>
</evidence>
<name>A0A286BWH1_9GAMM</name>
<dbReference type="EMBL" id="OCMY01000001">
    <property type="protein sequence ID" value="SOD38468.1"/>
    <property type="molecule type" value="Genomic_DNA"/>
</dbReference>
<organism evidence="2 3">
    <name type="scientific">Candidatus Pantoea floridensis</name>
    <dbReference type="NCBI Taxonomy" id="1938870"/>
    <lineage>
        <taxon>Bacteria</taxon>
        <taxon>Pseudomonadati</taxon>
        <taxon>Pseudomonadota</taxon>
        <taxon>Gammaproteobacteria</taxon>
        <taxon>Enterobacterales</taxon>
        <taxon>Erwiniaceae</taxon>
        <taxon>Pantoea</taxon>
    </lineage>
</organism>
<proteinExistence type="predicted"/>
<feature type="region of interest" description="Disordered" evidence="1">
    <location>
        <begin position="35"/>
        <end position="63"/>
    </location>
</feature>
<keyword evidence="3" id="KW-1185">Reference proteome</keyword>
<protein>
    <submittedName>
        <fullName evidence="2">Uncharacterized protein</fullName>
    </submittedName>
</protein>
<gene>
    <name evidence="2" type="ORF">SAMN06273570_2885</name>
</gene>
<evidence type="ECO:0000313" key="2">
    <source>
        <dbReference type="EMBL" id="SOD38468.1"/>
    </source>
</evidence>